<name>A0ABU9AW31_9BACT</name>
<reference evidence="2 3" key="1">
    <citation type="submission" date="2024-04" db="EMBL/GenBank/DDBJ databases">
        <title>Luteolibacter sp. isolated from soil.</title>
        <authorList>
            <person name="An J."/>
        </authorList>
    </citation>
    <scope>NUCLEOTIDE SEQUENCE [LARGE SCALE GENOMIC DNA]</scope>
    <source>
        <strain evidence="2 3">Y139</strain>
    </source>
</reference>
<protein>
    <recommendedName>
        <fullName evidence="4">HEAT repeat domain-containing protein</fullName>
    </recommendedName>
</protein>
<dbReference type="RefSeq" id="WP_341405503.1">
    <property type="nucleotide sequence ID" value="NZ_JBBUKT010000005.1"/>
</dbReference>
<evidence type="ECO:0008006" key="4">
    <source>
        <dbReference type="Google" id="ProtNLM"/>
    </source>
</evidence>
<proteinExistence type="predicted"/>
<dbReference type="Proteomes" id="UP001371305">
    <property type="component" value="Unassembled WGS sequence"/>
</dbReference>
<evidence type="ECO:0000313" key="2">
    <source>
        <dbReference type="EMBL" id="MEK7951773.1"/>
    </source>
</evidence>
<feature type="region of interest" description="Disordered" evidence="1">
    <location>
        <begin position="32"/>
        <end position="53"/>
    </location>
</feature>
<accession>A0ABU9AW31</accession>
<keyword evidence="3" id="KW-1185">Reference proteome</keyword>
<gene>
    <name evidence="2" type="ORF">WKV53_14745</name>
</gene>
<evidence type="ECO:0000256" key="1">
    <source>
        <dbReference type="SAM" id="MobiDB-lite"/>
    </source>
</evidence>
<dbReference type="EMBL" id="JBBUKT010000005">
    <property type="protein sequence ID" value="MEK7951773.1"/>
    <property type="molecule type" value="Genomic_DNA"/>
</dbReference>
<organism evidence="2 3">
    <name type="scientific">Luteolibacter soli</name>
    <dbReference type="NCBI Taxonomy" id="3135280"/>
    <lineage>
        <taxon>Bacteria</taxon>
        <taxon>Pseudomonadati</taxon>
        <taxon>Verrucomicrobiota</taxon>
        <taxon>Verrucomicrobiia</taxon>
        <taxon>Verrucomicrobiales</taxon>
        <taxon>Verrucomicrobiaceae</taxon>
        <taxon>Luteolibacter</taxon>
    </lineage>
</organism>
<sequence>MTLVVAVGLLLLAALWLVPGARGLWGGGADGGREAGAKGEAGESVAGDAARRRVRERPAAMDKAQRLLRGLLVAQGAVKGAVPNKIDVDRLEELRAELDRLETDELIAVLRELDASDADKSAKVQLGIFIAGSLGRRDPRLALDTFVGRISVSPQVILAQLSAIYGRWIANDPDDAVGWFEEQAGKGALAVVEVGRLQIDPRIYFESQLVRAQAYRDPEAAGARLAAMPEEVRQRLLSDDWFSSASPQRAKAAAAFLRENSGDGDAAAVIAKAASKRVAQGDLAYAADFLSQLEPMPEERAAIVGEALRVRVSGNDELTITPEEARKWIVEQSLEQADRLTGTMLGQMVEWHDFSEMSRLAMEYDEEGGSDEVLVAFLKSAPASAKEEILKLAEKIEDAGVRKEVAGRFK</sequence>
<feature type="compositionally biased region" description="Basic and acidic residues" evidence="1">
    <location>
        <begin position="32"/>
        <end position="41"/>
    </location>
</feature>
<evidence type="ECO:0000313" key="3">
    <source>
        <dbReference type="Proteomes" id="UP001371305"/>
    </source>
</evidence>
<comment type="caution">
    <text evidence="2">The sequence shown here is derived from an EMBL/GenBank/DDBJ whole genome shotgun (WGS) entry which is preliminary data.</text>
</comment>